<dbReference type="Gene3D" id="1.10.455.10">
    <property type="entry name" value="Ribosomal protein S7 domain"/>
    <property type="match status" value="1"/>
</dbReference>
<protein>
    <recommendedName>
        <fullName evidence="7">Small ribosomal subunit protein uS7m</fullName>
    </recommendedName>
</protein>
<dbReference type="GO" id="GO:0006412">
    <property type="term" value="P:translation"/>
    <property type="evidence" value="ECO:0007669"/>
    <property type="project" value="InterPro"/>
</dbReference>
<feature type="region of interest" description="Disordered" evidence="8">
    <location>
        <begin position="41"/>
        <end position="119"/>
    </location>
</feature>
<evidence type="ECO:0000256" key="8">
    <source>
        <dbReference type="SAM" id="MobiDB-lite"/>
    </source>
</evidence>
<dbReference type="FunFam" id="1.10.455.10:FF:000006">
    <property type="entry name" value="37S ribosomal protein S7, mitochondrial"/>
    <property type="match status" value="1"/>
</dbReference>
<dbReference type="InterPro" id="IPR023798">
    <property type="entry name" value="Ribosomal_uS7_dom"/>
</dbReference>
<comment type="similarity">
    <text evidence="2">Belongs to the universal ribosomal protein uS7 family.</text>
</comment>
<accession>A0A177AID0</accession>
<reference evidence="10" key="1">
    <citation type="submission" date="2016-03" db="EMBL/GenBank/DDBJ databases">
        <title>Updated assembly of Pseudogymnoascus destructans, the fungus causing white-nose syndrome of bats.</title>
        <authorList>
            <person name="Palmer J.M."/>
            <person name="Drees K.P."/>
            <person name="Foster J.T."/>
            <person name="Lindner D.L."/>
        </authorList>
    </citation>
    <scope>NUCLEOTIDE SEQUENCE [LARGE SCALE GENOMIC DNA]</scope>
    <source>
        <strain evidence="10">20631-21</strain>
    </source>
</reference>
<evidence type="ECO:0000259" key="9">
    <source>
        <dbReference type="Pfam" id="PF00177"/>
    </source>
</evidence>
<feature type="domain" description="Small ribosomal subunit protein uS7" evidence="9">
    <location>
        <begin position="172"/>
        <end position="330"/>
    </location>
</feature>
<sequence>MPPRISLRTASRFLNIRPAPQPSIACHTPITLRTHPVRAFADSKHPKPSSNPTSSDALPNASEEAVQVGKATGKATPELDQGTPVQEILKRDPELAEKAPEVMKEKPTDAKRSAEAAGEEGATTFDNLLALGQMEAIVNGGHASDMTPEMVGHKFPLPDMPLKPFSNRKERYDPIVSQVTNLLMQHGKLSIAQRHMSYILNQLRTAPPPVPSQARPLVPGSPPPIELPLNPINYLAVAIDSIAPLMRIRQLKGAAGGGLSLPVPVPLSLRQRRRTAIMWILDTVLKKKSRGSGPTMFAQRFADEIISVVEGKSGVWDKRAMVHKAATSARVNLTYSRMKGRRL</sequence>
<gene>
    <name evidence="10" type="ORF">VC83_02471</name>
</gene>
<comment type="subcellular location">
    <subcellularLocation>
        <location evidence="1">Mitochondrion</location>
    </subcellularLocation>
</comment>
<evidence type="ECO:0000256" key="6">
    <source>
        <dbReference type="ARBA" id="ARBA00037226"/>
    </source>
</evidence>
<evidence type="ECO:0000256" key="7">
    <source>
        <dbReference type="ARBA" id="ARBA00039306"/>
    </source>
</evidence>
<evidence type="ECO:0000256" key="4">
    <source>
        <dbReference type="ARBA" id="ARBA00023128"/>
    </source>
</evidence>
<keyword evidence="5" id="KW-0687">Ribonucleoprotein</keyword>
<name>A0A177AID0_9PEZI</name>
<dbReference type="GeneID" id="36285552"/>
<keyword evidence="4" id="KW-0496">Mitochondrion</keyword>
<dbReference type="Proteomes" id="UP000077154">
    <property type="component" value="Unassembled WGS sequence"/>
</dbReference>
<organism evidence="10">
    <name type="scientific">Pseudogymnoascus destructans</name>
    <dbReference type="NCBI Taxonomy" id="655981"/>
    <lineage>
        <taxon>Eukaryota</taxon>
        <taxon>Fungi</taxon>
        <taxon>Dikarya</taxon>
        <taxon>Ascomycota</taxon>
        <taxon>Pezizomycotina</taxon>
        <taxon>Leotiomycetes</taxon>
        <taxon>Thelebolales</taxon>
        <taxon>Thelebolaceae</taxon>
        <taxon>Pseudogymnoascus</taxon>
    </lineage>
</organism>
<dbReference type="InterPro" id="IPR047988">
    <property type="entry name" value="Ribosomal_uS7m_fungi"/>
</dbReference>
<dbReference type="PANTHER" id="PTHR11205">
    <property type="entry name" value="RIBOSOMAL PROTEIN S7"/>
    <property type="match status" value="1"/>
</dbReference>
<dbReference type="EMBL" id="KV441390">
    <property type="protein sequence ID" value="OAF61212.2"/>
    <property type="molecule type" value="Genomic_DNA"/>
</dbReference>
<dbReference type="OrthoDB" id="9972728at2759"/>
<dbReference type="eggNOG" id="KOG3291">
    <property type="taxonomic scope" value="Eukaryota"/>
</dbReference>
<evidence type="ECO:0000313" key="10">
    <source>
        <dbReference type="EMBL" id="OAF61212.2"/>
    </source>
</evidence>
<feature type="compositionally biased region" description="Polar residues" evidence="8">
    <location>
        <begin position="48"/>
        <end position="57"/>
    </location>
</feature>
<dbReference type="RefSeq" id="XP_024326489.1">
    <property type="nucleotide sequence ID" value="XM_024466132.1"/>
</dbReference>
<comment type="function">
    <text evidence="6">Component of the mitochondrial ribosome (mitoribosome), a dedicated translation machinery responsible for the synthesis of mitochondrial genome-encoded proteins, including at least some of the essential transmembrane subunits of the mitochondrial respiratory chain. The mitoribosomes are attached to the mitochondrial inner membrane and translation products are cotranslationally integrated into the membrane.</text>
</comment>
<feature type="compositionally biased region" description="Basic and acidic residues" evidence="8">
    <location>
        <begin position="88"/>
        <end position="114"/>
    </location>
</feature>
<evidence type="ECO:0000256" key="2">
    <source>
        <dbReference type="ARBA" id="ARBA00007151"/>
    </source>
</evidence>
<dbReference type="AlphaFoldDB" id="A0A177AID0"/>
<evidence type="ECO:0000256" key="5">
    <source>
        <dbReference type="ARBA" id="ARBA00023274"/>
    </source>
</evidence>
<keyword evidence="3" id="KW-0689">Ribosomal protein</keyword>
<dbReference type="InterPro" id="IPR036823">
    <property type="entry name" value="Ribosomal_uS7_dom_sf"/>
</dbReference>
<dbReference type="SUPFAM" id="SSF47973">
    <property type="entry name" value="Ribosomal protein S7"/>
    <property type="match status" value="1"/>
</dbReference>
<proteinExistence type="inferred from homology"/>
<evidence type="ECO:0000256" key="1">
    <source>
        <dbReference type="ARBA" id="ARBA00004173"/>
    </source>
</evidence>
<evidence type="ECO:0000256" key="3">
    <source>
        <dbReference type="ARBA" id="ARBA00022980"/>
    </source>
</evidence>
<dbReference type="GO" id="GO:1990904">
    <property type="term" value="C:ribonucleoprotein complex"/>
    <property type="evidence" value="ECO:0007669"/>
    <property type="project" value="UniProtKB-KW"/>
</dbReference>
<dbReference type="GO" id="GO:0005840">
    <property type="term" value="C:ribosome"/>
    <property type="evidence" value="ECO:0007669"/>
    <property type="project" value="UniProtKB-KW"/>
</dbReference>
<dbReference type="GO" id="GO:0005739">
    <property type="term" value="C:mitochondrion"/>
    <property type="evidence" value="ECO:0007669"/>
    <property type="project" value="UniProtKB-SubCell"/>
</dbReference>
<dbReference type="InterPro" id="IPR000235">
    <property type="entry name" value="Ribosomal_uS7"/>
</dbReference>
<dbReference type="VEuPathDB" id="FungiDB:GMDG_05868"/>
<dbReference type="Pfam" id="PF00177">
    <property type="entry name" value="Ribosomal_S7"/>
    <property type="match status" value="1"/>
</dbReference>
<dbReference type="CDD" id="cd14868">
    <property type="entry name" value="uS7_Mitochondria_Fungi"/>
    <property type="match status" value="1"/>
</dbReference>